<proteinExistence type="predicted"/>
<evidence type="ECO:0000313" key="2">
    <source>
        <dbReference type="EMBL" id="MDZ5663470.1"/>
    </source>
</evidence>
<dbReference type="Proteomes" id="UP001291999">
    <property type="component" value="Unassembled WGS sequence"/>
</dbReference>
<name>A0ABU5KFV5_9ACTN</name>
<comment type="caution">
    <text evidence="2">The sequence shown here is derived from an EMBL/GenBank/DDBJ whole genome shotgun (WGS) entry which is preliminary data.</text>
</comment>
<feature type="region of interest" description="Disordered" evidence="1">
    <location>
        <begin position="1"/>
        <end position="22"/>
    </location>
</feature>
<dbReference type="EMBL" id="JAXQPW010000007">
    <property type="protein sequence ID" value="MDZ5663470.1"/>
    <property type="molecule type" value="Genomic_DNA"/>
</dbReference>
<dbReference type="RefSeq" id="WP_172274927.1">
    <property type="nucleotide sequence ID" value="NZ_JAXQPW010000007.1"/>
</dbReference>
<evidence type="ECO:0000256" key="1">
    <source>
        <dbReference type="SAM" id="MobiDB-lite"/>
    </source>
</evidence>
<protein>
    <submittedName>
        <fullName evidence="2">Uncharacterized protein</fullName>
    </submittedName>
</protein>
<organism evidence="2 3">
    <name type="scientific">Nocardioides renjunii</name>
    <dbReference type="NCBI Taxonomy" id="3095075"/>
    <lineage>
        <taxon>Bacteria</taxon>
        <taxon>Bacillati</taxon>
        <taxon>Actinomycetota</taxon>
        <taxon>Actinomycetes</taxon>
        <taxon>Propionibacteriales</taxon>
        <taxon>Nocardioidaceae</taxon>
        <taxon>Nocardioides</taxon>
    </lineage>
</organism>
<gene>
    <name evidence="2" type="ORF">SFC79_16980</name>
</gene>
<accession>A0ABU5KFV5</accession>
<reference evidence="2 3" key="1">
    <citation type="submission" date="2023-11" db="EMBL/GenBank/DDBJ databases">
        <title>Novel species in genus Nocardioides.</title>
        <authorList>
            <person name="Zhou H."/>
        </authorList>
    </citation>
    <scope>NUCLEOTIDE SEQUENCE [LARGE SCALE GENOMIC DNA]</scope>
    <source>
        <strain evidence="2 3">S-58</strain>
    </source>
</reference>
<keyword evidence="3" id="KW-1185">Reference proteome</keyword>
<sequence length="61" mass="6597">MSEDTQQDTQQDRSAALDMFDDEAARETGPALVCRVCGALVSPAGDYAQAHWDWHEASNGA</sequence>
<evidence type="ECO:0000313" key="3">
    <source>
        <dbReference type="Proteomes" id="UP001291999"/>
    </source>
</evidence>